<reference evidence="10" key="1">
    <citation type="submission" date="2020-07" db="EMBL/GenBank/DDBJ databases">
        <title>Huge and variable diversity of episymbiotic CPR bacteria and DPANN archaea in groundwater ecosystems.</title>
        <authorList>
            <person name="He C.Y."/>
            <person name="Keren R."/>
            <person name="Whittaker M."/>
            <person name="Farag I.F."/>
            <person name="Doudna J."/>
            <person name="Cate J.H.D."/>
            <person name="Banfield J.F."/>
        </authorList>
    </citation>
    <scope>NUCLEOTIDE SEQUENCE</scope>
    <source>
        <strain evidence="10">NC_groundwater_717_Ag_S-0.2um_59_8</strain>
    </source>
</reference>
<dbReference type="Gene3D" id="1.10.3720.10">
    <property type="entry name" value="MetI-like"/>
    <property type="match status" value="1"/>
</dbReference>
<dbReference type="Pfam" id="PF00528">
    <property type="entry name" value="BPD_transp_1"/>
    <property type="match status" value="1"/>
</dbReference>
<sequence length="289" mass="32384">MEKQDKALVVPGEAESFDREDAPVRPSRKAASRRKAAWDNSLRIGSIVAIFFIWWILSLIFPPTLIPKPWETLAEAGAIISTGNFFVEIGNTLRRVLVGFGLAMAVSIPLGILMGTLRRMESFFEPPVILGLTMPGLIWAVLMIMFFGLTETSAYAAVAITIFPMLTISIWQGTKSIDKDLIDMSNVFQATPVMKIVEVILPQLISHILAAIRYGLGLAWKVVVVVEMFGFSNGVGYQVVRGFNVFSMKTVLAWALTFLIVMILIEFGLIGWFERSVTRWRPRVEAWRR</sequence>
<protein>
    <submittedName>
        <fullName evidence="10">ABC transporter permease</fullName>
    </submittedName>
</protein>
<evidence type="ECO:0000256" key="2">
    <source>
        <dbReference type="ARBA" id="ARBA00022448"/>
    </source>
</evidence>
<dbReference type="InterPro" id="IPR035906">
    <property type="entry name" value="MetI-like_sf"/>
</dbReference>
<dbReference type="SUPFAM" id="SSF161098">
    <property type="entry name" value="MetI-like"/>
    <property type="match status" value="1"/>
</dbReference>
<dbReference type="AlphaFoldDB" id="A0A932GS59"/>
<feature type="transmembrane region" description="Helical" evidence="7">
    <location>
        <begin position="154"/>
        <end position="171"/>
    </location>
</feature>
<organism evidence="10 11">
    <name type="scientific">Tectimicrobiota bacterium</name>
    <dbReference type="NCBI Taxonomy" id="2528274"/>
    <lineage>
        <taxon>Bacteria</taxon>
        <taxon>Pseudomonadati</taxon>
        <taxon>Nitrospinota/Tectimicrobiota group</taxon>
        <taxon>Candidatus Tectimicrobiota</taxon>
    </lineage>
</organism>
<keyword evidence="6 7" id="KW-0472">Membrane</keyword>
<comment type="subcellular location">
    <subcellularLocation>
        <location evidence="1 7">Cell membrane</location>
        <topology evidence="1 7">Multi-pass membrane protein</topology>
    </subcellularLocation>
</comment>
<keyword evidence="4 7" id="KW-0812">Transmembrane</keyword>
<dbReference type="Proteomes" id="UP000741360">
    <property type="component" value="Unassembled WGS sequence"/>
</dbReference>
<dbReference type="GO" id="GO:0005886">
    <property type="term" value="C:plasma membrane"/>
    <property type="evidence" value="ECO:0007669"/>
    <property type="project" value="UniProtKB-SubCell"/>
</dbReference>
<evidence type="ECO:0000256" key="5">
    <source>
        <dbReference type="ARBA" id="ARBA00022989"/>
    </source>
</evidence>
<feature type="region of interest" description="Disordered" evidence="8">
    <location>
        <begin position="1"/>
        <end position="28"/>
    </location>
</feature>
<comment type="caution">
    <text evidence="10">The sequence shown here is derived from an EMBL/GenBank/DDBJ whole genome shotgun (WGS) entry which is preliminary data.</text>
</comment>
<dbReference type="GO" id="GO:0055085">
    <property type="term" value="P:transmembrane transport"/>
    <property type="evidence" value="ECO:0007669"/>
    <property type="project" value="InterPro"/>
</dbReference>
<evidence type="ECO:0000259" key="9">
    <source>
        <dbReference type="PROSITE" id="PS50928"/>
    </source>
</evidence>
<evidence type="ECO:0000256" key="4">
    <source>
        <dbReference type="ARBA" id="ARBA00022692"/>
    </source>
</evidence>
<keyword evidence="5 7" id="KW-1133">Transmembrane helix</keyword>
<evidence type="ECO:0000313" key="10">
    <source>
        <dbReference type="EMBL" id="MBI3016171.1"/>
    </source>
</evidence>
<dbReference type="PANTHER" id="PTHR30151">
    <property type="entry name" value="ALKANE SULFONATE ABC TRANSPORTER-RELATED, MEMBRANE SUBUNIT"/>
    <property type="match status" value="1"/>
</dbReference>
<evidence type="ECO:0000313" key="11">
    <source>
        <dbReference type="Proteomes" id="UP000741360"/>
    </source>
</evidence>
<feature type="transmembrane region" description="Helical" evidence="7">
    <location>
        <begin position="96"/>
        <end position="117"/>
    </location>
</feature>
<evidence type="ECO:0000256" key="7">
    <source>
        <dbReference type="RuleBase" id="RU363032"/>
    </source>
</evidence>
<feature type="transmembrane region" description="Helical" evidence="7">
    <location>
        <begin position="251"/>
        <end position="273"/>
    </location>
</feature>
<dbReference type="EMBL" id="JACPSX010000269">
    <property type="protein sequence ID" value="MBI3016171.1"/>
    <property type="molecule type" value="Genomic_DNA"/>
</dbReference>
<dbReference type="CDD" id="cd06261">
    <property type="entry name" value="TM_PBP2"/>
    <property type="match status" value="1"/>
</dbReference>
<accession>A0A932GS59</accession>
<keyword evidence="3" id="KW-1003">Cell membrane</keyword>
<name>A0A932GS59_UNCTE</name>
<proteinExistence type="inferred from homology"/>
<feature type="transmembrane region" description="Helical" evidence="7">
    <location>
        <begin position="211"/>
        <end position="231"/>
    </location>
</feature>
<evidence type="ECO:0000256" key="1">
    <source>
        <dbReference type="ARBA" id="ARBA00004651"/>
    </source>
</evidence>
<dbReference type="PANTHER" id="PTHR30151:SF38">
    <property type="entry name" value="ALIPHATIC SULFONATES TRANSPORT PERMEASE PROTEIN SSUC-RELATED"/>
    <property type="match status" value="1"/>
</dbReference>
<dbReference type="PROSITE" id="PS50928">
    <property type="entry name" value="ABC_TM1"/>
    <property type="match status" value="1"/>
</dbReference>
<comment type="similarity">
    <text evidence="7">Belongs to the binding-protein-dependent transport system permease family.</text>
</comment>
<dbReference type="InterPro" id="IPR000515">
    <property type="entry name" value="MetI-like"/>
</dbReference>
<feature type="domain" description="ABC transmembrane type-1" evidence="9">
    <location>
        <begin position="89"/>
        <end position="269"/>
    </location>
</feature>
<feature type="transmembrane region" description="Helical" evidence="7">
    <location>
        <begin position="42"/>
        <end position="61"/>
    </location>
</feature>
<feature type="transmembrane region" description="Helical" evidence="7">
    <location>
        <begin position="129"/>
        <end position="148"/>
    </location>
</feature>
<evidence type="ECO:0000256" key="3">
    <source>
        <dbReference type="ARBA" id="ARBA00022475"/>
    </source>
</evidence>
<gene>
    <name evidence="10" type="ORF">HYY65_14170</name>
</gene>
<evidence type="ECO:0000256" key="6">
    <source>
        <dbReference type="ARBA" id="ARBA00023136"/>
    </source>
</evidence>
<evidence type="ECO:0000256" key="8">
    <source>
        <dbReference type="SAM" id="MobiDB-lite"/>
    </source>
</evidence>
<keyword evidence="2 7" id="KW-0813">Transport</keyword>